<evidence type="ECO:0000259" key="10">
    <source>
        <dbReference type="PROSITE" id="PS51722"/>
    </source>
</evidence>
<dbReference type="NCBIfam" id="TIGR00491">
    <property type="entry name" value="aIF-2"/>
    <property type="match status" value="1"/>
</dbReference>
<dbReference type="InterPro" id="IPR004544">
    <property type="entry name" value="TF_aIF-2_arc"/>
</dbReference>
<evidence type="ECO:0000256" key="2">
    <source>
        <dbReference type="ARBA" id="ARBA00020166"/>
    </source>
</evidence>
<dbReference type="FunFam" id="3.40.50.300:FF:000112">
    <property type="entry name" value="Eukaryotic translation initiation factor 5B"/>
    <property type="match status" value="1"/>
</dbReference>
<evidence type="ECO:0000256" key="7">
    <source>
        <dbReference type="ARBA" id="ARBA00024852"/>
    </source>
</evidence>
<evidence type="ECO:0000256" key="4">
    <source>
        <dbReference type="ARBA" id="ARBA00022741"/>
    </source>
</evidence>
<dbReference type="InterPro" id="IPR036925">
    <property type="entry name" value="TIF_IF2_dom3_sf"/>
</dbReference>
<accession>A0A0M0BUT9</accession>
<dbReference type="SUPFAM" id="SSF52540">
    <property type="entry name" value="P-loop containing nucleoside triphosphate hydrolases"/>
    <property type="match status" value="1"/>
</dbReference>
<dbReference type="InterPro" id="IPR029459">
    <property type="entry name" value="EFTU-type"/>
</dbReference>
<dbReference type="CDD" id="cd03703">
    <property type="entry name" value="aeIF5B_II"/>
    <property type="match status" value="1"/>
</dbReference>
<comment type="caution">
    <text evidence="11">The sequence shown here is derived from an EMBL/GenBank/DDBJ whole genome shotgun (WGS) entry which is preliminary data.</text>
</comment>
<evidence type="ECO:0000256" key="9">
    <source>
        <dbReference type="RuleBase" id="RU000644"/>
    </source>
</evidence>
<dbReference type="CDD" id="cd16266">
    <property type="entry name" value="IF2_aeIF5B_IV"/>
    <property type="match status" value="1"/>
</dbReference>
<dbReference type="Pfam" id="PF11987">
    <property type="entry name" value="IF-2"/>
    <property type="match status" value="1"/>
</dbReference>
<organism evidence="11 12">
    <name type="scientific">miscellaneous Crenarchaeota group-1 archaeon SG8-32-3</name>
    <dbReference type="NCBI Taxonomy" id="1685125"/>
    <lineage>
        <taxon>Archaea</taxon>
        <taxon>Candidatus Bathyarchaeota</taxon>
        <taxon>MCG-1</taxon>
    </lineage>
</organism>
<feature type="domain" description="Tr-type G" evidence="10">
    <location>
        <begin position="3"/>
        <end position="220"/>
    </location>
</feature>
<evidence type="ECO:0000313" key="11">
    <source>
        <dbReference type="EMBL" id="KON32214.1"/>
    </source>
</evidence>
<dbReference type="InterPro" id="IPR005225">
    <property type="entry name" value="Small_GTP-bd"/>
</dbReference>
<keyword evidence="4 8" id="KW-0547">Nucleotide-binding</keyword>
<dbReference type="InterPro" id="IPR023115">
    <property type="entry name" value="TIF_IF2_dom3"/>
</dbReference>
<evidence type="ECO:0000256" key="6">
    <source>
        <dbReference type="ARBA" id="ARBA00023134"/>
    </source>
</evidence>
<dbReference type="InterPro" id="IPR009000">
    <property type="entry name" value="Transl_B-barrel_sf"/>
</dbReference>
<comment type="caution">
    <text evidence="8">Lacks conserved residue(s) required for the propagation of feature annotation.</text>
</comment>
<evidence type="ECO:0000313" key="12">
    <source>
        <dbReference type="Proteomes" id="UP000054016"/>
    </source>
</evidence>
<keyword evidence="6 8" id="KW-0342">GTP-binding</keyword>
<gene>
    <name evidence="8" type="primary">infB</name>
    <name evidence="11" type="ORF">AC478_00930</name>
</gene>
<evidence type="ECO:0000256" key="8">
    <source>
        <dbReference type="HAMAP-Rule" id="MF_00100"/>
    </source>
</evidence>
<dbReference type="GO" id="GO:0003924">
    <property type="term" value="F:GTPase activity"/>
    <property type="evidence" value="ECO:0007669"/>
    <property type="project" value="UniProtKB-UniRule"/>
</dbReference>
<feature type="binding site" evidence="8">
    <location>
        <begin position="130"/>
        <end position="133"/>
    </location>
    <ligand>
        <name>GTP</name>
        <dbReference type="ChEBI" id="CHEBI:37565"/>
    </ligand>
</feature>
<dbReference type="PANTHER" id="PTHR43381:SF4">
    <property type="entry name" value="EUKARYOTIC TRANSLATION INITIATION FACTOR 5B"/>
    <property type="match status" value="1"/>
</dbReference>
<dbReference type="Pfam" id="PF14578">
    <property type="entry name" value="GTP_EFTU_D4"/>
    <property type="match status" value="1"/>
</dbReference>
<protein>
    <recommendedName>
        <fullName evidence="2 8">Probable translation initiation factor IF-2</fullName>
    </recommendedName>
</protein>
<dbReference type="NCBIfam" id="NF003078">
    <property type="entry name" value="PRK04004.1"/>
    <property type="match status" value="1"/>
</dbReference>
<keyword evidence="3 8" id="KW-0396">Initiation factor</keyword>
<dbReference type="PATRIC" id="fig|1685125.3.peg.193"/>
<dbReference type="EMBL" id="LFWV01000008">
    <property type="protein sequence ID" value="KON32214.1"/>
    <property type="molecule type" value="Genomic_DNA"/>
</dbReference>
<dbReference type="InterPro" id="IPR000795">
    <property type="entry name" value="T_Tr_GTP-bd_dom"/>
</dbReference>
<dbReference type="Gene3D" id="3.40.50.10050">
    <property type="entry name" value="Translation initiation factor IF- 2, domain 3"/>
    <property type="match status" value="1"/>
</dbReference>
<dbReference type="CDD" id="cd01887">
    <property type="entry name" value="IF2_eIF5B"/>
    <property type="match status" value="1"/>
</dbReference>
<dbReference type="GO" id="GO:0005737">
    <property type="term" value="C:cytoplasm"/>
    <property type="evidence" value="ECO:0007669"/>
    <property type="project" value="TreeGrafter"/>
</dbReference>
<dbReference type="GO" id="GO:0005525">
    <property type="term" value="F:GTP binding"/>
    <property type="evidence" value="ECO:0007669"/>
    <property type="project" value="UniProtKB-KW"/>
</dbReference>
<dbReference type="PANTHER" id="PTHR43381">
    <property type="entry name" value="TRANSLATION INITIATION FACTOR IF-2-RELATED"/>
    <property type="match status" value="1"/>
</dbReference>
<dbReference type="FunFam" id="3.40.50.10050:FF:000001">
    <property type="entry name" value="Translation initiation factor IF-2"/>
    <property type="match status" value="1"/>
</dbReference>
<keyword evidence="5 8" id="KW-0648">Protein biosynthesis</keyword>
<evidence type="ECO:0000256" key="3">
    <source>
        <dbReference type="ARBA" id="ARBA00022540"/>
    </source>
</evidence>
<dbReference type="SUPFAM" id="SSF50447">
    <property type="entry name" value="Translation proteins"/>
    <property type="match status" value="1"/>
</dbReference>
<dbReference type="Gene3D" id="3.40.50.300">
    <property type="entry name" value="P-loop containing nucleotide triphosphate hydrolases"/>
    <property type="match status" value="1"/>
</dbReference>
<comment type="function">
    <text evidence="7 8 9">Function in general translation initiation by promoting the binding of the formylmethionine-tRNA to ribosomes. Seems to function along with eIF-2.</text>
</comment>
<dbReference type="InterPro" id="IPR015760">
    <property type="entry name" value="TIF_IF2"/>
</dbReference>
<dbReference type="GO" id="GO:0003743">
    <property type="term" value="F:translation initiation factor activity"/>
    <property type="evidence" value="ECO:0007669"/>
    <property type="project" value="UniProtKB-UniRule"/>
</dbReference>
<evidence type="ECO:0000256" key="5">
    <source>
        <dbReference type="ARBA" id="ARBA00022917"/>
    </source>
</evidence>
<dbReference type="SUPFAM" id="SSF52156">
    <property type="entry name" value="Initiation factor IF2/eIF5b, domain 3"/>
    <property type="match status" value="1"/>
</dbReference>
<dbReference type="InterPro" id="IPR027417">
    <property type="entry name" value="P-loop_NTPase"/>
</dbReference>
<dbReference type="Gene3D" id="2.40.30.10">
    <property type="entry name" value="Translation factors"/>
    <property type="match status" value="2"/>
</dbReference>
<evidence type="ECO:0000256" key="1">
    <source>
        <dbReference type="ARBA" id="ARBA00007733"/>
    </source>
</evidence>
<dbReference type="Proteomes" id="UP000054016">
    <property type="component" value="Unassembled WGS sequence"/>
</dbReference>
<comment type="similarity">
    <text evidence="1 8 9">Belongs to the TRAFAC class translation factor GTPase superfamily. Classic translation factor GTPase family. IF-2 subfamily.</text>
</comment>
<sequence>MPIRQPIVCVLGHVDTGKTLLLDRIRRTSVQAREAGGITQHIGASFFPVETLKKLIGPFLSALKGDIQIPGLLIVDTPGHEAFTNLRRRGGSVADIAILVVDVLKGFEAQTYECIEILKSRKTPFIVAANKIDRISGWKPQRGTSFLKAYAAQDTYVKENVDNKLYEVMGAFSREGFRTNRFDQIKDFTSTIALVPTSAKTGEGMTELMMVLVGLAQQYLKKRLQTTEGPAKGSVLEVKEETGLGLTLNSIIYDGTLKKDDLIVVGGKDKPLVTRIRTILVPKPLDEIRDPRDRFSSVNRVFPAAGVKIVASELEGALAGAPLYAVPLGEDADKYVKLVAEELKQIRIATDVKGIILKADTLGSLEAIAEILRQNNVPVRIADVGDVSKRDIVEAAVVKAHEPLFGAVLAFNVKVLLDAEAAAANADVQVFKDQIIYNLIDTYLEWLKAKREAKSEMEFEKLVKPGKILVMPGYVFRRAKPAIFGVEILGGKIKPKYSLIRAEDGADVGVVQQIQDKGKAVNEAKQGKQVAVSMDKPIVGRHVFEKDILYVKVTESDAKMLMEAHRDKLSDEDQAALMDYVKIMQKKTPFWGGF</sequence>
<dbReference type="HAMAP" id="MF_00100_A">
    <property type="entry name" value="IF_2_A"/>
    <property type="match status" value="1"/>
</dbReference>
<name>A0A0M0BUT9_9ARCH</name>
<proteinExistence type="inferred from homology"/>
<dbReference type="PRINTS" id="PR00315">
    <property type="entry name" value="ELONGATNFCT"/>
</dbReference>
<dbReference type="Pfam" id="PF00009">
    <property type="entry name" value="GTP_EFTU"/>
    <property type="match status" value="1"/>
</dbReference>
<dbReference type="NCBIfam" id="TIGR00231">
    <property type="entry name" value="small_GTP"/>
    <property type="match status" value="1"/>
</dbReference>
<dbReference type="AlphaFoldDB" id="A0A0M0BUT9"/>
<reference evidence="12" key="1">
    <citation type="submission" date="2015-06" db="EMBL/GenBank/DDBJ databases">
        <title>New insights into the roles of widespread benthic archaea in carbon and nitrogen cycling.</title>
        <authorList>
            <person name="Lazar C.S."/>
            <person name="Baker B.J."/>
            <person name="Seitz K.W."/>
            <person name="Hyde A.S."/>
            <person name="Dick G.J."/>
            <person name="Hinrichs K.-U."/>
            <person name="Teske A.P."/>
        </authorList>
    </citation>
    <scope>NUCLEOTIDE SEQUENCE [LARGE SCALE GENOMIC DNA]</scope>
</reference>
<dbReference type="NCBIfam" id="NF011418">
    <property type="entry name" value="PRK14845.1"/>
    <property type="match status" value="1"/>
</dbReference>
<dbReference type="PROSITE" id="PS51722">
    <property type="entry name" value="G_TR_2"/>
    <property type="match status" value="1"/>
</dbReference>
<feature type="binding site" evidence="8">
    <location>
        <begin position="76"/>
        <end position="80"/>
    </location>
    <ligand>
        <name>GTP</name>
        <dbReference type="ChEBI" id="CHEBI:37565"/>
    </ligand>
</feature>